<keyword evidence="2" id="KW-1185">Reference proteome</keyword>
<evidence type="ECO:0000313" key="2">
    <source>
        <dbReference type="Proteomes" id="UP001152799"/>
    </source>
</evidence>
<dbReference type="EMBL" id="OU892289">
    <property type="protein sequence ID" value="CAG9763179.1"/>
    <property type="molecule type" value="Genomic_DNA"/>
</dbReference>
<organism evidence="1 2">
    <name type="scientific">Ceutorhynchus assimilis</name>
    <name type="common">cabbage seed weevil</name>
    <dbReference type="NCBI Taxonomy" id="467358"/>
    <lineage>
        <taxon>Eukaryota</taxon>
        <taxon>Metazoa</taxon>
        <taxon>Ecdysozoa</taxon>
        <taxon>Arthropoda</taxon>
        <taxon>Hexapoda</taxon>
        <taxon>Insecta</taxon>
        <taxon>Pterygota</taxon>
        <taxon>Neoptera</taxon>
        <taxon>Endopterygota</taxon>
        <taxon>Coleoptera</taxon>
        <taxon>Polyphaga</taxon>
        <taxon>Cucujiformia</taxon>
        <taxon>Curculionidae</taxon>
        <taxon>Ceutorhynchinae</taxon>
        <taxon>Ceutorhynchus</taxon>
    </lineage>
</organism>
<reference evidence="1" key="1">
    <citation type="submission" date="2022-01" db="EMBL/GenBank/DDBJ databases">
        <authorList>
            <person name="King R."/>
        </authorList>
    </citation>
    <scope>NUCLEOTIDE SEQUENCE</scope>
</reference>
<sequence>MTNKININRNILLHSYTFPKNYRGEQFETFSIEKGQLEVHHTRISNGSNNHMKSSWT</sequence>
<name>A0A9N9MEE8_9CUCU</name>
<accession>A0A9N9MEE8</accession>
<protein>
    <submittedName>
        <fullName evidence="1">Uncharacterized protein</fullName>
    </submittedName>
</protein>
<proteinExistence type="predicted"/>
<dbReference type="Proteomes" id="UP001152799">
    <property type="component" value="Chromosome 13"/>
</dbReference>
<gene>
    <name evidence="1" type="ORF">CEUTPL_LOCUS3849</name>
</gene>
<dbReference type="AlphaFoldDB" id="A0A9N9MEE8"/>
<evidence type="ECO:0000313" key="1">
    <source>
        <dbReference type="EMBL" id="CAG9763179.1"/>
    </source>
</evidence>